<dbReference type="Proteomes" id="UP001174909">
    <property type="component" value="Unassembled WGS sequence"/>
</dbReference>
<name>A0AA35S7Y4_GEOBA</name>
<protein>
    <recommendedName>
        <fullName evidence="1">UspA domain-containing protein</fullName>
    </recommendedName>
</protein>
<dbReference type="CDD" id="cd00293">
    <property type="entry name" value="USP-like"/>
    <property type="match status" value="1"/>
</dbReference>
<sequence>MYRDFDNDFNLIDYSIGEWFHWTEQGDASAKRCDKILVPLDRSFDATERALRVAKEMMAPDGEGILLHVIPPQNARMSGLGYMSAQEMENTERSRALGFLSYFANRMNRGPGDWRPEVVVASSVAAGIRETAIREDVDVIAMSTHDRRGLAKLIKGSVCEKVKELVPHQVRVVRPVRELVAR</sequence>
<dbReference type="AlphaFoldDB" id="A0AA35S7Y4"/>
<organism evidence="2 3">
    <name type="scientific">Geodia barretti</name>
    <name type="common">Barrett's horny sponge</name>
    <dbReference type="NCBI Taxonomy" id="519541"/>
    <lineage>
        <taxon>Eukaryota</taxon>
        <taxon>Metazoa</taxon>
        <taxon>Porifera</taxon>
        <taxon>Demospongiae</taxon>
        <taxon>Heteroscleromorpha</taxon>
        <taxon>Tetractinellida</taxon>
        <taxon>Astrophorina</taxon>
        <taxon>Geodiidae</taxon>
        <taxon>Geodia</taxon>
    </lineage>
</organism>
<keyword evidence="3" id="KW-1185">Reference proteome</keyword>
<dbReference type="InterPro" id="IPR014729">
    <property type="entry name" value="Rossmann-like_a/b/a_fold"/>
</dbReference>
<dbReference type="SUPFAM" id="SSF52402">
    <property type="entry name" value="Adenine nucleotide alpha hydrolases-like"/>
    <property type="match status" value="1"/>
</dbReference>
<proteinExistence type="predicted"/>
<reference evidence="2" key="1">
    <citation type="submission" date="2023-03" db="EMBL/GenBank/DDBJ databases">
        <authorList>
            <person name="Steffen K."/>
            <person name="Cardenas P."/>
        </authorList>
    </citation>
    <scope>NUCLEOTIDE SEQUENCE</scope>
</reference>
<evidence type="ECO:0000313" key="2">
    <source>
        <dbReference type="EMBL" id="CAI8025115.1"/>
    </source>
</evidence>
<evidence type="ECO:0000259" key="1">
    <source>
        <dbReference type="Pfam" id="PF00582"/>
    </source>
</evidence>
<evidence type="ECO:0000313" key="3">
    <source>
        <dbReference type="Proteomes" id="UP001174909"/>
    </source>
</evidence>
<dbReference type="InterPro" id="IPR006016">
    <property type="entry name" value="UspA"/>
</dbReference>
<gene>
    <name evidence="2" type="ORF">GBAR_LOCUS14540</name>
</gene>
<comment type="caution">
    <text evidence="2">The sequence shown here is derived from an EMBL/GenBank/DDBJ whole genome shotgun (WGS) entry which is preliminary data.</text>
</comment>
<dbReference type="Pfam" id="PF00582">
    <property type="entry name" value="Usp"/>
    <property type="match status" value="1"/>
</dbReference>
<accession>A0AA35S7Y4</accession>
<dbReference type="Gene3D" id="3.40.50.620">
    <property type="entry name" value="HUPs"/>
    <property type="match status" value="1"/>
</dbReference>
<feature type="domain" description="UspA" evidence="1">
    <location>
        <begin position="34"/>
        <end position="174"/>
    </location>
</feature>
<dbReference type="EMBL" id="CASHTH010002120">
    <property type="protein sequence ID" value="CAI8025115.1"/>
    <property type="molecule type" value="Genomic_DNA"/>
</dbReference>